<keyword evidence="3" id="KW-1185">Reference proteome</keyword>
<dbReference type="OrthoDB" id="1606438at2759"/>
<proteinExistence type="inferred from homology"/>
<gene>
    <name evidence="2" type="ORF">OSTLU_28147</name>
</gene>
<sequence>MKMGRATRATTRTRAIANEAQTSEELNFWGKMRQAYRIFFPPSAEENARNEAKKRLRMILVADRCTMSESSMDEMKAKIMTVVGEFVDVDDSQEVDVSMNTDEELGTMYAVSIPVKRVKAEYDAENDAYMLGAQFVYDDENVWDDE</sequence>
<dbReference type="GO" id="GO:0051301">
    <property type="term" value="P:cell division"/>
    <property type="evidence" value="ECO:0007669"/>
    <property type="project" value="InterPro"/>
</dbReference>
<comment type="similarity">
    <text evidence="1">Belongs to the MinE family.</text>
</comment>
<dbReference type="AlphaFoldDB" id="A4S9B7"/>
<dbReference type="RefSeq" id="XP_001421906.1">
    <property type="nucleotide sequence ID" value="XM_001421869.1"/>
</dbReference>
<evidence type="ECO:0008006" key="4">
    <source>
        <dbReference type="Google" id="ProtNLM"/>
    </source>
</evidence>
<dbReference type="Proteomes" id="UP000001568">
    <property type="component" value="Chromosome 16"/>
</dbReference>
<name>A4S9B7_OSTLU</name>
<protein>
    <recommendedName>
        <fullName evidence="4">Plastid division regulator MinE</fullName>
    </recommendedName>
</protein>
<reference evidence="2 3" key="1">
    <citation type="journal article" date="2007" name="Proc. Natl. Acad. Sci. U.S.A.">
        <title>The tiny eukaryote Ostreococcus provides genomic insights into the paradox of plankton speciation.</title>
        <authorList>
            <person name="Palenik B."/>
            <person name="Grimwood J."/>
            <person name="Aerts A."/>
            <person name="Rouze P."/>
            <person name="Salamov A."/>
            <person name="Putnam N."/>
            <person name="Dupont C."/>
            <person name="Jorgensen R."/>
            <person name="Derelle E."/>
            <person name="Rombauts S."/>
            <person name="Zhou K."/>
            <person name="Otillar R."/>
            <person name="Merchant S.S."/>
            <person name="Podell S."/>
            <person name="Gaasterland T."/>
            <person name="Napoli C."/>
            <person name="Gendler K."/>
            <person name="Manuell A."/>
            <person name="Tai V."/>
            <person name="Vallon O."/>
            <person name="Piganeau G."/>
            <person name="Jancek S."/>
            <person name="Heijde M."/>
            <person name="Jabbari K."/>
            <person name="Bowler C."/>
            <person name="Lohr M."/>
            <person name="Robbens S."/>
            <person name="Werner G."/>
            <person name="Dubchak I."/>
            <person name="Pazour G.J."/>
            <person name="Ren Q."/>
            <person name="Paulsen I."/>
            <person name="Delwiche C."/>
            <person name="Schmutz J."/>
            <person name="Rokhsar D."/>
            <person name="Van de Peer Y."/>
            <person name="Moreau H."/>
            <person name="Grigoriev I.V."/>
        </authorList>
    </citation>
    <scope>NUCLEOTIDE SEQUENCE [LARGE SCALE GENOMIC DNA]</scope>
    <source>
        <strain evidence="2 3">CCE9901</strain>
    </source>
</reference>
<dbReference type="HOGENOM" id="CLU_1780550_0_0_1"/>
<organism evidence="2 3">
    <name type="scientific">Ostreococcus lucimarinus (strain CCE9901)</name>
    <dbReference type="NCBI Taxonomy" id="436017"/>
    <lineage>
        <taxon>Eukaryota</taxon>
        <taxon>Viridiplantae</taxon>
        <taxon>Chlorophyta</taxon>
        <taxon>Mamiellophyceae</taxon>
        <taxon>Mamiellales</taxon>
        <taxon>Bathycoccaceae</taxon>
        <taxon>Ostreococcus</taxon>
    </lineage>
</organism>
<dbReference type="STRING" id="436017.A4S9B7"/>
<dbReference type="GeneID" id="5006077"/>
<dbReference type="Gramene" id="ABP00200">
    <property type="protein sequence ID" value="ABP00200"/>
    <property type="gene ID" value="OSTLU_28147"/>
</dbReference>
<evidence type="ECO:0000313" key="2">
    <source>
        <dbReference type="EMBL" id="ABP00200.1"/>
    </source>
</evidence>
<dbReference type="InterPro" id="IPR036707">
    <property type="entry name" value="MinE_sf"/>
</dbReference>
<accession>A4S9B7</accession>
<evidence type="ECO:0000313" key="3">
    <source>
        <dbReference type="Proteomes" id="UP000001568"/>
    </source>
</evidence>
<dbReference type="Pfam" id="PF03776">
    <property type="entry name" value="MinE"/>
    <property type="match status" value="1"/>
</dbReference>
<evidence type="ECO:0000256" key="1">
    <source>
        <dbReference type="ARBA" id="ARBA00008168"/>
    </source>
</evidence>
<dbReference type="KEGG" id="olu:OSTLU_28147"/>
<dbReference type="Gene3D" id="3.30.1070.10">
    <property type="entry name" value="Cell division topological specificity factor MinE"/>
    <property type="match status" value="1"/>
</dbReference>
<dbReference type="InterPro" id="IPR005527">
    <property type="entry name" value="MinE"/>
</dbReference>
<dbReference type="eggNOG" id="ENOG502QVF0">
    <property type="taxonomic scope" value="Eukaryota"/>
</dbReference>
<dbReference type="EMBL" id="CP000596">
    <property type="protein sequence ID" value="ABP00200.1"/>
    <property type="molecule type" value="Genomic_DNA"/>
</dbReference>